<feature type="region of interest" description="Disordered" evidence="1">
    <location>
        <begin position="441"/>
        <end position="463"/>
    </location>
</feature>
<organism evidence="2 3">
    <name type="scientific">Dactylellina haptotyla (strain CBS 200.50)</name>
    <name type="common">Nematode-trapping fungus</name>
    <name type="synonym">Monacrosporium haptotylum</name>
    <dbReference type="NCBI Taxonomy" id="1284197"/>
    <lineage>
        <taxon>Eukaryota</taxon>
        <taxon>Fungi</taxon>
        <taxon>Dikarya</taxon>
        <taxon>Ascomycota</taxon>
        <taxon>Pezizomycotina</taxon>
        <taxon>Orbiliomycetes</taxon>
        <taxon>Orbiliales</taxon>
        <taxon>Orbiliaceae</taxon>
        <taxon>Dactylellina</taxon>
    </lineage>
</organism>
<accession>S8BKK9</accession>
<feature type="compositionally biased region" description="Basic and acidic residues" evidence="1">
    <location>
        <begin position="382"/>
        <end position="392"/>
    </location>
</feature>
<dbReference type="AlphaFoldDB" id="S8BKK9"/>
<evidence type="ECO:0000313" key="3">
    <source>
        <dbReference type="Proteomes" id="UP000015100"/>
    </source>
</evidence>
<feature type="region of interest" description="Disordered" evidence="1">
    <location>
        <begin position="116"/>
        <end position="206"/>
    </location>
</feature>
<evidence type="ECO:0000313" key="2">
    <source>
        <dbReference type="EMBL" id="EPS35797.1"/>
    </source>
</evidence>
<protein>
    <submittedName>
        <fullName evidence="2">Uncharacterized protein</fullName>
    </submittedName>
</protein>
<feature type="region of interest" description="Disordered" evidence="1">
    <location>
        <begin position="336"/>
        <end position="359"/>
    </location>
</feature>
<reference evidence="2 3" key="1">
    <citation type="journal article" date="2013" name="PLoS Genet.">
        <title>Genomic mechanisms accounting for the adaptation to parasitism in nematode-trapping fungi.</title>
        <authorList>
            <person name="Meerupati T."/>
            <person name="Andersson K.M."/>
            <person name="Friman E."/>
            <person name="Kumar D."/>
            <person name="Tunlid A."/>
            <person name="Ahren D."/>
        </authorList>
    </citation>
    <scope>NUCLEOTIDE SEQUENCE [LARGE SCALE GENOMIC DNA]</scope>
    <source>
        <strain evidence="2 3">CBS 200.50</strain>
    </source>
</reference>
<feature type="region of interest" description="Disordered" evidence="1">
    <location>
        <begin position="372"/>
        <end position="423"/>
    </location>
</feature>
<comment type="caution">
    <text evidence="2">The sequence shown here is derived from an EMBL/GenBank/DDBJ whole genome shotgun (WGS) entry which is preliminary data.</text>
</comment>
<gene>
    <name evidence="2" type="ORF">H072_10751</name>
</gene>
<dbReference type="OMA" id="QSWSIRI"/>
<evidence type="ECO:0000256" key="1">
    <source>
        <dbReference type="SAM" id="MobiDB-lite"/>
    </source>
</evidence>
<dbReference type="Proteomes" id="UP000015100">
    <property type="component" value="Unassembled WGS sequence"/>
</dbReference>
<feature type="region of interest" description="Disordered" evidence="1">
    <location>
        <begin position="1"/>
        <end position="25"/>
    </location>
</feature>
<sequence>MIRQSWSIRIETPKPPRPSPPSAASKIAHWAGIPHYRLPRFNLTDEAMLHELQTEELDDEDYSLLPSRSSTIKQSRKEVELVNVPDSKSFTDRAPKSGGRKLRKLKLKKGKKAAVVAQKSQEPSEIKATNPVEPELRAIPGDVQGNYNSTVPAHFDSNSTDYPRHPRTPDRYMLSRTSSGRERRSSLSSTSDRMGDHSFNDNVKSPIALRKSPPQFLQNWDDSNPYTYMNRAWEPENAYPPRTRASNHSMSMASSSRLPILHESRHEISGDEGYQVPRAQTMMAGFQLNVSDTQSRQRSRRESSIRNLEPVQNFHMNQGHAQHTSSQGLQIVQAATSFPNSGPPTSTAAPSLDEPASTEMSTEILIAGERMEKRSHLQPPRSIEEWARKVGSPDRGTGTPKTLPSNEVEVEEQGDEGRKPENTGHVWQALPLHERIENPEIPIPVPTKTLPEPPMSRSPLSTKPVELITPSHDSAEDSVPRADKKLASRWPTVAQIRTAEALIKPDVTETSTPLNLVIIPPLAPTHPPPIPPTSLPPTLPPIPPTFPIDLDEKLPSPPPDLVIAPTISPVTAFTIDPKAAEKRRMTIAFGITPLQRRETAEMAHDVMRRVSSISTGGRRGSLASMIRVVDLLLVREREEQLRQARRAEMLWD</sequence>
<feature type="compositionally biased region" description="Pro residues" evidence="1">
    <location>
        <begin position="441"/>
        <end position="456"/>
    </location>
</feature>
<dbReference type="HOGENOM" id="CLU_427556_0_0_1"/>
<feature type="compositionally biased region" description="Polar residues" evidence="1">
    <location>
        <begin position="336"/>
        <end position="349"/>
    </location>
</feature>
<name>S8BKK9_DACHA</name>
<proteinExistence type="predicted"/>
<dbReference type="EMBL" id="AQGS01001030">
    <property type="protein sequence ID" value="EPS35797.1"/>
    <property type="molecule type" value="Genomic_DNA"/>
</dbReference>
<feature type="compositionally biased region" description="Polar residues" evidence="1">
    <location>
        <begin position="145"/>
        <end position="161"/>
    </location>
</feature>
<dbReference type="OrthoDB" id="5350804at2759"/>
<reference evidence="3" key="2">
    <citation type="submission" date="2013-04" db="EMBL/GenBank/DDBJ databases">
        <title>Genomic mechanisms accounting for the adaptation to parasitism in nematode-trapping fungi.</title>
        <authorList>
            <person name="Ahren D.G."/>
        </authorList>
    </citation>
    <scope>NUCLEOTIDE SEQUENCE [LARGE SCALE GENOMIC DNA]</scope>
    <source>
        <strain evidence="3">CBS 200.50</strain>
    </source>
</reference>
<keyword evidence="3" id="KW-1185">Reference proteome</keyword>